<dbReference type="InterPro" id="IPR051532">
    <property type="entry name" value="Ester_Hydrolysis_Enzymes"/>
</dbReference>
<name>A0AAN6V7P2_9PEZI</name>
<reference evidence="4" key="2">
    <citation type="submission" date="2023-05" db="EMBL/GenBank/DDBJ databases">
        <authorList>
            <consortium name="Lawrence Berkeley National Laboratory"/>
            <person name="Steindorff A."/>
            <person name="Hensen N."/>
            <person name="Bonometti L."/>
            <person name="Westerberg I."/>
            <person name="Brannstrom I.O."/>
            <person name="Guillou S."/>
            <person name="Cros-Aarteil S."/>
            <person name="Calhoun S."/>
            <person name="Haridas S."/>
            <person name="Kuo A."/>
            <person name="Mondo S."/>
            <person name="Pangilinan J."/>
            <person name="Riley R."/>
            <person name="Labutti K."/>
            <person name="Andreopoulos B."/>
            <person name="Lipzen A."/>
            <person name="Chen C."/>
            <person name="Yanf M."/>
            <person name="Daum C."/>
            <person name="Ng V."/>
            <person name="Clum A."/>
            <person name="Ohm R."/>
            <person name="Martin F."/>
            <person name="Silar P."/>
            <person name="Natvig D."/>
            <person name="Lalanne C."/>
            <person name="Gautier V."/>
            <person name="Ament-Velasquez S.L."/>
            <person name="Kruys A."/>
            <person name="Hutchinson M.I."/>
            <person name="Powell A.J."/>
            <person name="Barry K."/>
            <person name="Miller A.N."/>
            <person name="Grigoriev I.V."/>
            <person name="Debuchy R."/>
            <person name="Gladieux P."/>
            <person name="Thoren M.H."/>
            <person name="Johannesson H."/>
        </authorList>
    </citation>
    <scope>NUCLEOTIDE SEQUENCE</scope>
    <source>
        <strain evidence="4">CBS 141.50</strain>
    </source>
</reference>
<feature type="chain" id="PRO_5042896262" evidence="2">
    <location>
        <begin position="25"/>
        <end position="287"/>
    </location>
</feature>
<gene>
    <name evidence="4" type="ORF">C8A04DRAFT_26130</name>
</gene>
<dbReference type="PANTHER" id="PTHR30383">
    <property type="entry name" value="THIOESTERASE 1/PROTEASE 1/LYSOPHOSPHOLIPASE L1"/>
    <property type="match status" value="1"/>
</dbReference>
<evidence type="ECO:0000256" key="1">
    <source>
        <dbReference type="SAM" id="MobiDB-lite"/>
    </source>
</evidence>
<dbReference type="Gene3D" id="3.40.50.1110">
    <property type="entry name" value="SGNH hydrolase"/>
    <property type="match status" value="1"/>
</dbReference>
<dbReference type="CDD" id="cd01833">
    <property type="entry name" value="XynB_like"/>
    <property type="match status" value="1"/>
</dbReference>
<evidence type="ECO:0000256" key="2">
    <source>
        <dbReference type="SAM" id="SignalP"/>
    </source>
</evidence>
<comment type="caution">
    <text evidence="4">The sequence shown here is derived from an EMBL/GenBank/DDBJ whole genome shotgun (WGS) entry which is preliminary data.</text>
</comment>
<keyword evidence="2" id="KW-0732">Signal</keyword>
<feature type="compositionally biased region" description="Low complexity" evidence="1">
    <location>
        <begin position="264"/>
        <end position="273"/>
    </location>
</feature>
<dbReference type="EMBL" id="MU853564">
    <property type="protein sequence ID" value="KAK4145969.1"/>
    <property type="molecule type" value="Genomic_DNA"/>
</dbReference>
<dbReference type="GO" id="GO:0004622">
    <property type="term" value="F:phosphatidylcholine lysophospholipase activity"/>
    <property type="evidence" value="ECO:0007669"/>
    <property type="project" value="TreeGrafter"/>
</dbReference>
<keyword evidence="5" id="KW-1185">Reference proteome</keyword>
<feature type="signal peptide" evidence="2">
    <location>
        <begin position="1"/>
        <end position="24"/>
    </location>
</feature>
<evidence type="ECO:0000259" key="3">
    <source>
        <dbReference type="Pfam" id="PF13472"/>
    </source>
</evidence>
<protein>
    <submittedName>
        <fullName evidence="4">Carbohydrate esterase</fullName>
    </submittedName>
</protein>
<feature type="domain" description="SGNH hydrolase-type esterase" evidence="3">
    <location>
        <begin position="53"/>
        <end position="234"/>
    </location>
</feature>
<dbReference type="RefSeq" id="XP_062639340.1">
    <property type="nucleotide sequence ID" value="XM_062779810.1"/>
</dbReference>
<reference evidence="4" key="1">
    <citation type="journal article" date="2023" name="Mol. Phylogenet. Evol.">
        <title>Genome-scale phylogeny and comparative genomics of the fungal order Sordariales.</title>
        <authorList>
            <person name="Hensen N."/>
            <person name="Bonometti L."/>
            <person name="Westerberg I."/>
            <person name="Brannstrom I.O."/>
            <person name="Guillou S."/>
            <person name="Cros-Aarteil S."/>
            <person name="Calhoun S."/>
            <person name="Haridas S."/>
            <person name="Kuo A."/>
            <person name="Mondo S."/>
            <person name="Pangilinan J."/>
            <person name="Riley R."/>
            <person name="LaButti K."/>
            <person name="Andreopoulos B."/>
            <person name="Lipzen A."/>
            <person name="Chen C."/>
            <person name="Yan M."/>
            <person name="Daum C."/>
            <person name="Ng V."/>
            <person name="Clum A."/>
            <person name="Steindorff A."/>
            <person name="Ohm R.A."/>
            <person name="Martin F."/>
            <person name="Silar P."/>
            <person name="Natvig D.O."/>
            <person name="Lalanne C."/>
            <person name="Gautier V."/>
            <person name="Ament-Velasquez S.L."/>
            <person name="Kruys A."/>
            <person name="Hutchinson M.I."/>
            <person name="Powell A.J."/>
            <person name="Barry K."/>
            <person name="Miller A.N."/>
            <person name="Grigoriev I.V."/>
            <person name="Debuchy R."/>
            <person name="Gladieux P."/>
            <person name="Hiltunen Thoren M."/>
            <person name="Johannesson H."/>
        </authorList>
    </citation>
    <scope>NUCLEOTIDE SEQUENCE</scope>
    <source>
        <strain evidence="4">CBS 141.50</strain>
    </source>
</reference>
<dbReference type="SUPFAM" id="SSF52266">
    <property type="entry name" value="SGNH hydrolase"/>
    <property type="match status" value="1"/>
</dbReference>
<feature type="region of interest" description="Disordered" evidence="1">
    <location>
        <begin position="264"/>
        <end position="287"/>
    </location>
</feature>
<sequence length="287" mass="30174">MVALSLNALVAALTSPLALHGIASTSSTASPTALGLRSTTPLGHGVPLRIMPLGASITYGTASTDGNGYRASLRSQIVSGPGNPVNMVGSEQVGTMVDNDVEGWPGYRIEQVHEQALLAASTPQWHPNVFLINAGTNDAAQHYHVSAAGDRMEAMLDDLWRISPRAVVVLSTLLVNRNASTEANVGIINTQLQALATKLRFRQGRRIVLVDMHSEAGPGTADLVDGTHPNDGGYVKMANIWFQGLVVASDLGWLLPPQWLDGVPDDGAATTTDTPDDAADDNSPVTD</sequence>
<dbReference type="InterPro" id="IPR036514">
    <property type="entry name" value="SGNH_hydro_sf"/>
</dbReference>
<evidence type="ECO:0000313" key="5">
    <source>
        <dbReference type="Proteomes" id="UP001302676"/>
    </source>
</evidence>
<dbReference type="Pfam" id="PF13472">
    <property type="entry name" value="Lipase_GDSL_2"/>
    <property type="match status" value="1"/>
</dbReference>
<dbReference type="AlphaFoldDB" id="A0AAN6V7P2"/>
<dbReference type="InterPro" id="IPR013830">
    <property type="entry name" value="SGNH_hydro"/>
</dbReference>
<proteinExistence type="predicted"/>
<dbReference type="PANTHER" id="PTHR30383:SF31">
    <property type="entry name" value="SGNH HYDROLASE-TYPE ESTERASE DOMAIN-CONTAINING PROTEIN-RELATED"/>
    <property type="match status" value="1"/>
</dbReference>
<dbReference type="GeneID" id="87816423"/>
<dbReference type="Proteomes" id="UP001302676">
    <property type="component" value="Unassembled WGS sequence"/>
</dbReference>
<organism evidence="4 5">
    <name type="scientific">Dichotomopilus funicola</name>
    <dbReference type="NCBI Taxonomy" id="1934379"/>
    <lineage>
        <taxon>Eukaryota</taxon>
        <taxon>Fungi</taxon>
        <taxon>Dikarya</taxon>
        <taxon>Ascomycota</taxon>
        <taxon>Pezizomycotina</taxon>
        <taxon>Sordariomycetes</taxon>
        <taxon>Sordariomycetidae</taxon>
        <taxon>Sordariales</taxon>
        <taxon>Chaetomiaceae</taxon>
        <taxon>Dichotomopilus</taxon>
    </lineage>
</organism>
<accession>A0AAN6V7P2</accession>
<evidence type="ECO:0000313" key="4">
    <source>
        <dbReference type="EMBL" id="KAK4145969.1"/>
    </source>
</evidence>